<feature type="compositionally biased region" description="Gly residues" evidence="1">
    <location>
        <begin position="98"/>
        <end position="116"/>
    </location>
</feature>
<feature type="transmembrane region" description="Helical" evidence="2">
    <location>
        <begin position="180"/>
        <end position="202"/>
    </location>
</feature>
<feature type="region of interest" description="Disordered" evidence="1">
    <location>
        <begin position="1"/>
        <end position="175"/>
    </location>
</feature>
<proteinExistence type="predicted"/>
<dbReference type="Proteomes" id="UP000236723">
    <property type="component" value="Unassembled WGS sequence"/>
</dbReference>
<dbReference type="Gene3D" id="3.30.1360.200">
    <property type="match status" value="1"/>
</dbReference>
<dbReference type="RefSeq" id="WP_103937759.1">
    <property type="nucleotide sequence ID" value="NZ_FNVO01000004.1"/>
</dbReference>
<feature type="compositionally biased region" description="Basic residues" evidence="1">
    <location>
        <begin position="164"/>
        <end position="175"/>
    </location>
</feature>
<dbReference type="InterPro" id="IPR054384">
    <property type="entry name" value="SecDF_P1_head"/>
</dbReference>
<feature type="compositionally biased region" description="Low complexity" evidence="1">
    <location>
        <begin position="38"/>
        <end position="58"/>
    </location>
</feature>
<evidence type="ECO:0000256" key="1">
    <source>
        <dbReference type="SAM" id="MobiDB-lite"/>
    </source>
</evidence>
<evidence type="ECO:0000313" key="4">
    <source>
        <dbReference type="EMBL" id="SEG30721.1"/>
    </source>
</evidence>
<dbReference type="AlphaFoldDB" id="A0A1H5Z332"/>
<name>A0A1H5Z332_9ACTN</name>
<feature type="compositionally biased region" description="Gly residues" evidence="1">
    <location>
        <begin position="63"/>
        <end position="72"/>
    </location>
</feature>
<keyword evidence="2" id="KW-0812">Transmembrane</keyword>
<keyword evidence="5" id="KW-1185">Reference proteome</keyword>
<dbReference type="OrthoDB" id="3481733at2"/>
<sequence length="342" mass="34698">MRVVPRRGKRRADTPAKDAKGRPSAADRPPVPPPPDSPEASENAPGSPKASGKGPGSPEVAGKGSGVSGKGSGSRNVPEKAPDSPSASGKGLDSPGASGKGPGSPGASGRGPGAPGTSGKESDSPDATGKGSGGDTATRPLDRRAAERARRADALRRVQEQRRARAGRGRHKAARSRPALLALVITLGVLIAAVAVTGTLIATSREEKPMPLAAPLHVYPVTQVVSGACPAGTQGITGQTVSGPACYQLSSGIAIRRVTELRVQQGQAAGTHDVAISLSGTDRQAFAGITRQTVGRTVAFVVRDQLVTAPRVDMPITDGKVVVTGRFTKSDADRLVRTLKGS</sequence>
<organism evidence="4 5">
    <name type="scientific">Thermomonospora echinospora</name>
    <dbReference type="NCBI Taxonomy" id="1992"/>
    <lineage>
        <taxon>Bacteria</taxon>
        <taxon>Bacillati</taxon>
        <taxon>Actinomycetota</taxon>
        <taxon>Actinomycetes</taxon>
        <taxon>Streptosporangiales</taxon>
        <taxon>Thermomonosporaceae</taxon>
        <taxon>Thermomonospora</taxon>
    </lineage>
</organism>
<reference evidence="5" key="1">
    <citation type="submission" date="2016-10" db="EMBL/GenBank/DDBJ databases">
        <authorList>
            <person name="Varghese N."/>
            <person name="Submissions S."/>
        </authorList>
    </citation>
    <scope>NUCLEOTIDE SEQUENCE [LARGE SCALE GENOMIC DNA]</scope>
    <source>
        <strain evidence="5">DSM 43163</strain>
    </source>
</reference>
<evidence type="ECO:0000259" key="3">
    <source>
        <dbReference type="Pfam" id="PF22599"/>
    </source>
</evidence>
<feature type="domain" description="SecDF P1 head subdomain" evidence="3">
    <location>
        <begin position="257"/>
        <end position="340"/>
    </location>
</feature>
<evidence type="ECO:0000313" key="5">
    <source>
        <dbReference type="Proteomes" id="UP000236723"/>
    </source>
</evidence>
<dbReference type="EMBL" id="FNVO01000004">
    <property type="protein sequence ID" value="SEG30721.1"/>
    <property type="molecule type" value="Genomic_DNA"/>
</dbReference>
<gene>
    <name evidence="4" type="ORF">SAMN04489712_104321</name>
</gene>
<feature type="compositionally biased region" description="Basic and acidic residues" evidence="1">
    <location>
        <begin position="11"/>
        <end position="21"/>
    </location>
</feature>
<protein>
    <recommendedName>
        <fullName evidence="3">SecDF P1 head subdomain domain-containing protein</fullName>
    </recommendedName>
</protein>
<dbReference type="Pfam" id="PF22599">
    <property type="entry name" value="SecDF_P1_head"/>
    <property type="match status" value="1"/>
</dbReference>
<accession>A0A1H5Z332</accession>
<evidence type="ECO:0000256" key="2">
    <source>
        <dbReference type="SAM" id="Phobius"/>
    </source>
</evidence>
<feature type="compositionally biased region" description="Basic residues" evidence="1">
    <location>
        <begin position="1"/>
        <end position="10"/>
    </location>
</feature>
<keyword evidence="2" id="KW-0472">Membrane</keyword>
<feature type="compositionally biased region" description="Basic and acidic residues" evidence="1">
    <location>
        <begin position="140"/>
        <end position="163"/>
    </location>
</feature>
<keyword evidence="2" id="KW-1133">Transmembrane helix</keyword>